<feature type="region of interest" description="Disordered" evidence="1">
    <location>
        <begin position="1"/>
        <end position="39"/>
    </location>
</feature>
<sequence>GGTPRRLLRLRRGRGAHRRGPHPPPAARPRRAGPSPSTL</sequence>
<feature type="compositionally biased region" description="Basic residues" evidence="1">
    <location>
        <begin position="1"/>
        <end position="21"/>
    </location>
</feature>
<dbReference type="EMBL" id="CADCWE010000128">
    <property type="protein sequence ID" value="CAA9542071.1"/>
    <property type="molecule type" value="Genomic_DNA"/>
</dbReference>
<name>A0A6J4U726_9BACT</name>
<protein>
    <submittedName>
        <fullName evidence="2">Uncharacterized protein</fullName>
    </submittedName>
</protein>
<dbReference type="AlphaFoldDB" id="A0A6J4U726"/>
<evidence type="ECO:0000256" key="1">
    <source>
        <dbReference type="SAM" id="MobiDB-lite"/>
    </source>
</evidence>
<proteinExistence type="predicted"/>
<accession>A0A6J4U726</accession>
<reference evidence="2" key="1">
    <citation type="submission" date="2020-02" db="EMBL/GenBank/DDBJ databases">
        <authorList>
            <person name="Meier V. D."/>
        </authorList>
    </citation>
    <scope>NUCLEOTIDE SEQUENCE</scope>
    <source>
        <strain evidence="2">AVDCRST_MAG73</strain>
    </source>
</reference>
<evidence type="ECO:0000313" key="2">
    <source>
        <dbReference type="EMBL" id="CAA9542071.1"/>
    </source>
</evidence>
<organism evidence="2">
    <name type="scientific">uncultured Thermomicrobiales bacterium</name>
    <dbReference type="NCBI Taxonomy" id="1645740"/>
    <lineage>
        <taxon>Bacteria</taxon>
        <taxon>Pseudomonadati</taxon>
        <taxon>Thermomicrobiota</taxon>
        <taxon>Thermomicrobia</taxon>
        <taxon>Thermomicrobiales</taxon>
        <taxon>environmental samples</taxon>
    </lineage>
</organism>
<feature type="non-terminal residue" evidence="2">
    <location>
        <position position="1"/>
    </location>
</feature>
<gene>
    <name evidence="2" type="ORF">AVDCRST_MAG73-2041</name>
</gene>
<feature type="non-terminal residue" evidence="2">
    <location>
        <position position="39"/>
    </location>
</feature>